<dbReference type="Proteomes" id="UP000886998">
    <property type="component" value="Unassembled WGS sequence"/>
</dbReference>
<comment type="caution">
    <text evidence="1">The sequence shown here is derived from an EMBL/GenBank/DDBJ whole genome shotgun (WGS) entry which is preliminary data.</text>
</comment>
<dbReference type="EMBL" id="BMAV01008317">
    <property type="protein sequence ID" value="GFY51802.1"/>
    <property type="molecule type" value="Genomic_DNA"/>
</dbReference>
<evidence type="ECO:0000313" key="1">
    <source>
        <dbReference type="EMBL" id="GFY51802.1"/>
    </source>
</evidence>
<keyword evidence="2" id="KW-1185">Reference proteome</keyword>
<reference evidence="1" key="1">
    <citation type="submission" date="2020-08" db="EMBL/GenBank/DDBJ databases">
        <title>Multicomponent nature underlies the extraordinary mechanical properties of spider dragline silk.</title>
        <authorList>
            <person name="Kono N."/>
            <person name="Nakamura H."/>
            <person name="Mori M."/>
            <person name="Yoshida Y."/>
            <person name="Ohtoshi R."/>
            <person name="Malay A.D."/>
            <person name="Moran D.A.P."/>
            <person name="Tomita M."/>
            <person name="Numata K."/>
            <person name="Arakawa K."/>
        </authorList>
    </citation>
    <scope>NUCLEOTIDE SEQUENCE</scope>
</reference>
<protein>
    <submittedName>
        <fullName evidence="1">Uncharacterized protein</fullName>
    </submittedName>
</protein>
<dbReference type="AlphaFoldDB" id="A0A8X6XDK2"/>
<gene>
    <name evidence="1" type="primary">AVEN_130179_1</name>
    <name evidence="1" type="ORF">TNIN_115481</name>
</gene>
<organism evidence="1 2">
    <name type="scientific">Trichonephila inaurata madagascariensis</name>
    <dbReference type="NCBI Taxonomy" id="2747483"/>
    <lineage>
        <taxon>Eukaryota</taxon>
        <taxon>Metazoa</taxon>
        <taxon>Ecdysozoa</taxon>
        <taxon>Arthropoda</taxon>
        <taxon>Chelicerata</taxon>
        <taxon>Arachnida</taxon>
        <taxon>Araneae</taxon>
        <taxon>Araneomorphae</taxon>
        <taxon>Entelegynae</taxon>
        <taxon>Araneoidea</taxon>
        <taxon>Nephilidae</taxon>
        <taxon>Trichonephila</taxon>
        <taxon>Trichonephila inaurata</taxon>
    </lineage>
</organism>
<proteinExistence type="predicted"/>
<evidence type="ECO:0000313" key="2">
    <source>
        <dbReference type="Proteomes" id="UP000886998"/>
    </source>
</evidence>
<sequence length="265" mass="30238">MGKFSVTDFQVTLSIKHVIDNYRQVSSGRLPSEIDYNDIKYCLGYLHRYAPCHTFLVAEVVSTILLESSVLNDLLNKQTLNVMFLGGGPGNDFVGFLMALHGKHEEIFDLDVTVVDKMSGWENVFNETILQLRQEACGKAGYVFDDVNVSSTFITADLKEAGEWSDEMKTKLGNADVVFLVKALSHIPDEDKLNVIQNIINNIGWKTLLVYIDYPFPLGVFYNLNLFVREVYLSFKERYDFKYIYRAYGCLNITTCKAVARVFQR</sequence>
<dbReference type="OrthoDB" id="6430581at2759"/>
<accession>A0A8X6XDK2</accession>
<name>A0A8X6XDK2_9ARAC</name>